<keyword evidence="2" id="KW-0472">Membrane</keyword>
<keyword evidence="2" id="KW-0812">Transmembrane</keyword>
<dbReference type="EMBL" id="JBHSRD010000002">
    <property type="protein sequence ID" value="MFC6005607.1"/>
    <property type="molecule type" value="Genomic_DNA"/>
</dbReference>
<comment type="caution">
    <text evidence="3">The sequence shown here is derived from an EMBL/GenBank/DDBJ whole genome shotgun (WGS) entry which is preliminary data.</text>
</comment>
<protein>
    <recommendedName>
        <fullName evidence="5">Cell division protein FtsL</fullName>
    </recommendedName>
</protein>
<gene>
    <name evidence="3" type="ORF">ACFQDO_00550</name>
</gene>
<evidence type="ECO:0008006" key="5">
    <source>
        <dbReference type="Google" id="ProtNLM"/>
    </source>
</evidence>
<keyword evidence="4" id="KW-1185">Reference proteome</keyword>
<accession>A0ABW1J9K1</accession>
<evidence type="ECO:0000256" key="2">
    <source>
        <dbReference type="SAM" id="Phobius"/>
    </source>
</evidence>
<proteinExistence type="predicted"/>
<reference evidence="4" key="1">
    <citation type="journal article" date="2019" name="Int. J. Syst. Evol. Microbiol.">
        <title>The Global Catalogue of Microorganisms (GCM) 10K type strain sequencing project: providing services to taxonomists for standard genome sequencing and annotation.</title>
        <authorList>
            <consortium name="The Broad Institute Genomics Platform"/>
            <consortium name="The Broad Institute Genome Sequencing Center for Infectious Disease"/>
            <person name="Wu L."/>
            <person name="Ma J."/>
        </authorList>
    </citation>
    <scope>NUCLEOTIDE SEQUENCE [LARGE SCALE GENOMIC DNA]</scope>
    <source>
        <strain evidence="4">KACC 14249</strain>
    </source>
</reference>
<feature type="region of interest" description="Disordered" evidence="1">
    <location>
        <begin position="1"/>
        <end position="33"/>
    </location>
</feature>
<name>A0ABW1J9K1_9ACTN</name>
<evidence type="ECO:0000313" key="3">
    <source>
        <dbReference type="EMBL" id="MFC6005607.1"/>
    </source>
</evidence>
<dbReference type="RefSeq" id="WP_345716492.1">
    <property type="nucleotide sequence ID" value="NZ_BAABFP010000005.1"/>
</dbReference>
<feature type="transmembrane region" description="Helical" evidence="2">
    <location>
        <begin position="49"/>
        <end position="68"/>
    </location>
</feature>
<sequence length="191" mass="19513">MSQTLAATAHRRSASATGTPTPTARPTPRAPRASLRVVHAPAVDRGRTAFVIGCMLLLVGGLLGLLMINTALAQGSFTLHDLQERSDELGDQQQSLRQSIDSQAAPERLASRARALGMVPSQGAAFVLLPDGRLVGVATRATAPPAPTVKATGAAAPTATAGVTTKPKNAAKPTKTTGQHATATAGATRTR</sequence>
<organism evidence="3 4">
    <name type="scientific">Angustibacter luteus</name>
    <dbReference type="NCBI Taxonomy" id="658456"/>
    <lineage>
        <taxon>Bacteria</taxon>
        <taxon>Bacillati</taxon>
        <taxon>Actinomycetota</taxon>
        <taxon>Actinomycetes</taxon>
        <taxon>Kineosporiales</taxon>
        <taxon>Kineosporiaceae</taxon>
    </lineage>
</organism>
<dbReference type="Proteomes" id="UP001596189">
    <property type="component" value="Unassembled WGS sequence"/>
</dbReference>
<evidence type="ECO:0000256" key="1">
    <source>
        <dbReference type="SAM" id="MobiDB-lite"/>
    </source>
</evidence>
<evidence type="ECO:0000313" key="4">
    <source>
        <dbReference type="Proteomes" id="UP001596189"/>
    </source>
</evidence>
<feature type="region of interest" description="Disordered" evidence="1">
    <location>
        <begin position="144"/>
        <end position="191"/>
    </location>
</feature>
<keyword evidence="2" id="KW-1133">Transmembrane helix</keyword>